<keyword evidence="4 10" id="KW-0812">Transmembrane</keyword>
<feature type="non-terminal residue" evidence="11">
    <location>
        <position position="1"/>
    </location>
</feature>
<evidence type="ECO:0000256" key="9">
    <source>
        <dbReference type="ARBA" id="ARBA00023224"/>
    </source>
</evidence>
<keyword evidence="9" id="KW-0807">Transducer</keyword>
<keyword evidence="12" id="KW-1185">Reference proteome</keyword>
<evidence type="ECO:0000313" key="12">
    <source>
        <dbReference type="Proteomes" id="UP001148838"/>
    </source>
</evidence>
<evidence type="ECO:0000256" key="10">
    <source>
        <dbReference type="SAM" id="Phobius"/>
    </source>
</evidence>
<dbReference type="Proteomes" id="UP001148838">
    <property type="component" value="Unassembled WGS sequence"/>
</dbReference>
<keyword evidence="8" id="KW-0675">Receptor</keyword>
<comment type="subcellular location">
    <subcellularLocation>
        <location evidence="1">Cell membrane</location>
        <topology evidence="1">Multi-pass membrane protein</topology>
    </subcellularLocation>
</comment>
<keyword evidence="3" id="KW-0716">Sensory transduction</keyword>
<keyword evidence="7 10" id="KW-0472">Membrane</keyword>
<evidence type="ECO:0000256" key="5">
    <source>
        <dbReference type="ARBA" id="ARBA00022725"/>
    </source>
</evidence>
<name>A0ABQ8STH8_PERAM</name>
<dbReference type="InterPro" id="IPR004117">
    <property type="entry name" value="7tm6_olfct_rcpt"/>
</dbReference>
<evidence type="ECO:0000256" key="7">
    <source>
        <dbReference type="ARBA" id="ARBA00023136"/>
    </source>
</evidence>
<protein>
    <recommendedName>
        <fullName evidence="13">Odorant receptor</fullName>
    </recommendedName>
</protein>
<evidence type="ECO:0000256" key="8">
    <source>
        <dbReference type="ARBA" id="ARBA00023170"/>
    </source>
</evidence>
<sequence>AFYNCEPGQGKCRQQIFRQRNIFSVCEIRQRNIFLFCQIRQYYRFRKDVYENLIEQTKYFCWDKFPEKDSNTGKLTAAGWTIRVHKIMKFFLISSVVLHVIQSGTRLFIFRELMFQVWYPFDKLKSPIFEILYVTQWNNNLCTEDIKCPDNQHETYCDIQKNINGCIRLHQAVIRFLNELENAVSLPLCGIFLLLQVTLCISAFAFIVNWEDPVDLIQAMQGYIMSLFVLAIYCFVGTILTDKFESVRDAAWASDWVGSPIPHQRCLFLIIAQANHKFTLTSGKILPVSNTTMSNVCILQTSSFLAFMLHVSLIHYFNEDLFVCVNCKSHLIPHRI</sequence>
<evidence type="ECO:0000256" key="2">
    <source>
        <dbReference type="ARBA" id="ARBA00022475"/>
    </source>
</evidence>
<evidence type="ECO:0000256" key="4">
    <source>
        <dbReference type="ARBA" id="ARBA00022692"/>
    </source>
</evidence>
<keyword evidence="6 10" id="KW-1133">Transmembrane helix</keyword>
<feature type="transmembrane region" description="Helical" evidence="10">
    <location>
        <begin position="184"/>
        <end position="210"/>
    </location>
</feature>
<evidence type="ECO:0008006" key="13">
    <source>
        <dbReference type="Google" id="ProtNLM"/>
    </source>
</evidence>
<gene>
    <name evidence="11" type="ORF">ANN_17298</name>
</gene>
<dbReference type="EMBL" id="JAJSOF020000021">
    <property type="protein sequence ID" value="KAJ4437163.1"/>
    <property type="molecule type" value="Genomic_DNA"/>
</dbReference>
<keyword evidence="2" id="KW-1003">Cell membrane</keyword>
<organism evidence="11 12">
    <name type="scientific">Periplaneta americana</name>
    <name type="common">American cockroach</name>
    <name type="synonym">Blatta americana</name>
    <dbReference type="NCBI Taxonomy" id="6978"/>
    <lineage>
        <taxon>Eukaryota</taxon>
        <taxon>Metazoa</taxon>
        <taxon>Ecdysozoa</taxon>
        <taxon>Arthropoda</taxon>
        <taxon>Hexapoda</taxon>
        <taxon>Insecta</taxon>
        <taxon>Pterygota</taxon>
        <taxon>Neoptera</taxon>
        <taxon>Polyneoptera</taxon>
        <taxon>Dictyoptera</taxon>
        <taxon>Blattodea</taxon>
        <taxon>Blattoidea</taxon>
        <taxon>Blattidae</taxon>
        <taxon>Blattinae</taxon>
        <taxon>Periplaneta</taxon>
    </lineage>
</organism>
<dbReference type="Pfam" id="PF02949">
    <property type="entry name" value="7tm_6"/>
    <property type="match status" value="1"/>
</dbReference>
<dbReference type="PANTHER" id="PTHR21137">
    <property type="entry name" value="ODORANT RECEPTOR"/>
    <property type="match status" value="1"/>
</dbReference>
<comment type="caution">
    <text evidence="11">The sequence shown here is derived from an EMBL/GenBank/DDBJ whole genome shotgun (WGS) entry which is preliminary data.</text>
</comment>
<dbReference type="PANTHER" id="PTHR21137:SF35">
    <property type="entry name" value="ODORANT RECEPTOR 19A-RELATED"/>
    <property type="match status" value="1"/>
</dbReference>
<evidence type="ECO:0000256" key="6">
    <source>
        <dbReference type="ARBA" id="ARBA00022989"/>
    </source>
</evidence>
<accession>A0ABQ8STH8</accession>
<evidence type="ECO:0000256" key="1">
    <source>
        <dbReference type="ARBA" id="ARBA00004651"/>
    </source>
</evidence>
<reference evidence="11 12" key="1">
    <citation type="journal article" date="2022" name="Allergy">
        <title>Genome assembly and annotation of Periplaneta americana reveal a comprehensive cockroach allergen profile.</title>
        <authorList>
            <person name="Wang L."/>
            <person name="Xiong Q."/>
            <person name="Saelim N."/>
            <person name="Wang L."/>
            <person name="Nong W."/>
            <person name="Wan A.T."/>
            <person name="Shi M."/>
            <person name="Liu X."/>
            <person name="Cao Q."/>
            <person name="Hui J.H.L."/>
            <person name="Sookrung N."/>
            <person name="Leung T.F."/>
            <person name="Tungtrongchitr A."/>
            <person name="Tsui S.K.W."/>
        </authorList>
    </citation>
    <scope>NUCLEOTIDE SEQUENCE [LARGE SCALE GENOMIC DNA]</scope>
    <source>
        <strain evidence="11">PWHHKU_190912</strain>
    </source>
</reference>
<keyword evidence="5" id="KW-0552">Olfaction</keyword>
<feature type="transmembrane region" description="Helical" evidence="10">
    <location>
        <begin position="222"/>
        <end position="240"/>
    </location>
</feature>
<evidence type="ECO:0000256" key="3">
    <source>
        <dbReference type="ARBA" id="ARBA00022606"/>
    </source>
</evidence>
<proteinExistence type="predicted"/>
<evidence type="ECO:0000313" key="11">
    <source>
        <dbReference type="EMBL" id="KAJ4437163.1"/>
    </source>
</evidence>